<dbReference type="EMBL" id="GBEZ01002876">
    <property type="protein sequence ID" value="JAC82217.1"/>
    <property type="molecule type" value="Transcribed_RNA"/>
</dbReference>
<evidence type="ECO:0000256" key="1">
    <source>
        <dbReference type="SAM" id="MobiDB-lite"/>
    </source>
</evidence>
<proteinExistence type="predicted"/>
<dbReference type="AlphaFoldDB" id="A0A061RVG9"/>
<evidence type="ECO:0000313" key="2">
    <source>
        <dbReference type="EMBL" id="JAC74670.1"/>
    </source>
</evidence>
<dbReference type="PANTHER" id="PTHR36391:SF1">
    <property type="entry name" value="FURRY"/>
    <property type="match status" value="1"/>
</dbReference>
<organism evidence="2">
    <name type="scientific">Tetraselmis sp. GSL018</name>
    <dbReference type="NCBI Taxonomy" id="582737"/>
    <lineage>
        <taxon>Eukaryota</taxon>
        <taxon>Viridiplantae</taxon>
        <taxon>Chlorophyta</taxon>
        <taxon>core chlorophytes</taxon>
        <taxon>Chlorodendrophyceae</taxon>
        <taxon>Chlorodendrales</taxon>
        <taxon>Chlorodendraceae</taxon>
        <taxon>Tetraselmis</taxon>
    </lineage>
</organism>
<protein>
    <submittedName>
        <fullName evidence="2">Uncharacterized protein</fullName>
    </submittedName>
</protein>
<feature type="region of interest" description="Disordered" evidence="1">
    <location>
        <begin position="77"/>
        <end position="98"/>
    </location>
</feature>
<dbReference type="PANTHER" id="PTHR36391">
    <property type="entry name" value="FURRY"/>
    <property type="match status" value="1"/>
</dbReference>
<name>A0A061RVG9_9CHLO</name>
<evidence type="ECO:0000313" key="3">
    <source>
        <dbReference type="EMBL" id="JAC82217.1"/>
    </source>
</evidence>
<gene>
    <name evidence="2" type="ORF">TSPGSL018_25330</name>
    <name evidence="3" type="ORF">TSPGSL018_6226</name>
</gene>
<accession>A0A061RVG9</accession>
<dbReference type="EMBL" id="GBEZ01011082">
    <property type="protein sequence ID" value="JAC74670.1"/>
    <property type="molecule type" value="Transcribed_RNA"/>
</dbReference>
<reference evidence="2" key="1">
    <citation type="submission" date="2014-05" db="EMBL/GenBank/DDBJ databases">
        <title>The transcriptome of the halophilic microalga Tetraselmis sp. GSL018 isolated from the Great Salt Lake, Utah.</title>
        <authorList>
            <person name="Jinkerson R.E."/>
            <person name="D'Adamo S."/>
            <person name="Posewitz M.C."/>
        </authorList>
    </citation>
    <scope>NUCLEOTIDE SEQUENCE</scope>
    <source>
        <strain evidence="2">GSL018</strain>
    </source>
</reference>
<sequence>MALKAVGDFVKKLGLKAPWQITGPASHVEYKEAYAKVGAPSALRKIAPASQPVKVAIPQSETENIYNIRYYDRKARMGTPQMPSHKPPTPESPYKTVIPDMEKPATLGRPFNFRKTVQLSDYENNGYTL</sequence>